<dbReference type="Proteomes" id="UP000237246">
    <property type="component" value="Unassembled WGS sequence"/>
</dbReference>
<evidence type="ECO:0000313" key="2">
    <source>
        <dbReference type="Proteomes" id="UP000237246"/>
    </source>
</evidence>
<sequence length="152" mass="16732">MPWLQLFIGVGVGFEGSILHEDNVVYHLLVPLKPPPGHAFHLDLHSEGKAGMRTSCLFVQLQCTCIRKQPVVEAVLPSSPLGQAQEKADAQPPMYPLHRLPPRRAKNRKMVPVPGEEAWVAMPVIHSEVKGAVLSLLLQAQADHRLLQGPSH</sequence>
<dbReference type="OrthoDB" id="9390510at2759"/>
<accession>A0A2P4T0T6</accession>
<comment type="caution">
    <text evidence="1">The sequence shown here is derived from an EMBL/GenBank/DDBJ whole genome shotgun (WGS) entry which is preliminary data.</text>
</comment>
<dbReference type="AlphaFoldDB" id="A0A2P4T0T6"/>
<keyword evidence="2" id="KW-1185">Reference proteome</keyword>
<reference evidence="1 2" key="1">
    <citation type="submission" date="2018-01" db="EMBL/GenBank/DDBJ databases">
        <title>Comparison of the Chinese Bamboo Partridge and Red Junglefowl genome sequences highlights the importance of demography in genome evolution.</title>
        <authorList>
            <person name="Tiley G.P."/>
            <person name="Kimball R.T."/>
            <person name="Braun E.L."/>
            <person name="Burleigh J.G."/>
        </authorList>
    </citation>
    <scope>NUCLEOTIDE SEQUENCE [LARGE SCALE GENOMIC DNA]</scope>
    <source>
        <strain evidence="1">RTK389</strain>
        <tissue evidence="1">Blood</tissue>
    </source>
</reference>
<dbReference type="EMBL" id="PPHD01013457">
    <property type="protein sequence ID" value="POI29973.1"/>
    <property type="molecule type" value="Genomic_DNA"/>
</dbReference>
<gene>
    <name evidence="1" type="ORF">CIB84_006277</name>
</gene>
<organism evidence="1 2">
    <name type="scientific">Bambusicola thoracicus</name>
    <name type="common">Chinese bamboo-partridge</name>
    <name type="synonym">Perdix thoracica</name>
    <dbReference type="NCBI Taxonomy" id="9083"/>
    <lineage>
        <taxon>Eukaryota</taxon>
        <taxon>Metazoa</taxon>
        <taxon>Chordata</taxon>
        <taxon>Craniata</taxon>
        <taxon>Vertebrata</taxon>
        <taxon>Euteleostomi</taxon>
        <taxon>Archelosauria</taxon>
        <taxon>Archosauria</taxon>
        <taxon>Dinosauria</taxon>
        <taxon>Saurischia</taxon>
        <taxon>Theropoda</taxon>
        <taxon>Coelurosauria</taxon>
        <taxon>Aves</taxon>
        <taxon>Neognathae</taxon>
        <taxon>Galloanserae</taxon>
        <taxon>Galliformes</taxon>
        <taxon>Phasianidae</taxon>
        <taxon>Perdicinae</taxon>
        <taxon>Bambusicola</taxon>
    </lineage>
</organism>
<protein>
    <submittedName>
        <fullName evidence="1">Uncharacterized protein</fullName>
    </submittedName>
</protein>
<name>A0A2P4T0T6_BAMTH</name>
<proteinExistence type="predicted"/>
<evidence type="ECO:0000313" key="1">
    <source>
        <dbReference type="EMBL" id="POI29973.1"/>
    </source>
</evidence>